<dbReference type="GO" id="GO:0042025">
    <property type="term" value="C:host cell nucleus"/>
    <property type="evidence" value="ECO:0007669"/>
    <property type="project" value="UniProtKB-SubCell"/>
</dbReference>
<dbReference type="SUPFAM" id="SSF52540">
    <property type="entry name" value="P-loop containing nucleoside triphosphate hydrolases"/>
    <property type="match status" value="1"/>
</dbReference>
<dbReference type="Gene3D" id="3.40.50.300">
    <property type="entry name" value="P-loop containing nucleotide triphosphate hydrolases"/>
    <property type="match status" value="1"/>
</dbReference>
<keyword evidence="10" id="KW-0255">Endonuclease</keyword>
<accession>A0A1D8MJX8</accession>
<keyword evidence="7" id="KW-0540">Nuclease</keyword>
<keyword evidence="13" id="KW-0238">DNA-binding</keyword>
<comment type="subcellular location">
    <subcellularLocation>
        <location evidence="2">Host nucleus</location>
    </subcellularLocation>
</comment>
<dbReference type="EMBL" id="KX259410">
    <property type="protein sequence ID" value="AOV86245.1"/>
    <property type="molecule type" value="Genomic_DNA"/>
</dbReference>
<evidence type="ECO:0000259" key="19">
    <source>
        <dbReference type="PROSITE" id="PS52020"/>
    </source>
</evidence>
<dbReference type="PROSITE" id="PS52020">
    <property type="entry name" value="CRESS_DNA_REP"/>
    <property type="match status" value="1"/>
</dbReference>
<dbReference type="InterPro" id="IPR027417">
    <property type="entry name" value="P-loop_NTPase"/>
</dbReference>
<dbReference type="GO" id="GO:0003724">
    <property type="term" value="F:RNA helicase activity"/>
    <property type="evidence" value="ECO:0007669"/>
    <property type="project" value="InterPro"/>
</dbReference>
<dbReference type="Pfam" id="PF00910">
    <property type="entry name" value="RNA_helicase"/>
    <property type="match status" value="1"/>
</dbReference>
<dbReference type="GO" id="GO:0004519">
    <property type="term" value="F:endonuclease activity"/>
    <property type="evidence" value="ECO:0007669"/>
    <property type="project" value="UniProtKB-KW"/>
</dbReference>
<name>A0A1D8MJX8_9VIRU</name>
<dbReference type="GO" id="GO:0003723">
    <property type="term" value="F:RNA binding"/>
    <property type="evidence" value="ECO:0007669"/>
    <property type="project" value="InterPro"/>
</dbReference>
<evidence type="ECO:0000256" key="2">
    <source>
        <dbReference type="ARBA" id="ARBA00004147"/>
    </source>
</evidence>
<evidence type="ECO:0000256" key="1">
    <source>
        <dbReference type="ARBA" id="ARBA00001936"/>
    </source>
</evidence>
<evidence type="ECO:0000256" key="17">
    <source>
        <dbReference type="ARBA" id="ARBA00049360"/>
    </source>
</evidence>
<feature type="region of interest" description="Disordered" evidence="18">
    <location>
        <begin position="1"/>
        <end position="22"/>
    </location>
</feature>
<keyword evidence="8" id="KW-0479">Metal-binding</keyword>
<evidence type="ECO:0000256" key="8">
    <source>
        <dbReference type="ARBA" id="ARBA00022723"/>
    </source>
</evidence>
<keyword evidence="5" id="KW-0548">Nucleotidyltransferase</keyword>
<evidence type="ECO:0000256" key="15">
    <source>
        <dbReference type="ARBA" id="ARBA00030754"/>
    </source>
</evidence>
<evidence type="ECO:0000256" key="16">
    <source>
        <dbReference type="ARBA" id="ARBA00032243"/>
    </source>
</evidence>
<protein>
    <recommendedName>
        <fullName evidence="15">ATP-dependent helicase Rep</fullName>
    </recommendedName>
    <alternativeName>
        <fullName evidence="16">RepP</fullName>
    </alternativeName>
</protein>
<dbReference type="InterPro" id="IPR049912">
    <property type="entry name" value="CRESS_DNA_REP"/>
</dbReference>
<keyword evidence="14" id="KW-0511">Multifunctional enzyme</keyword>
<dbReference type="GO" id="GO:0003677">
    <property type="term" value="F:DNA binding"/>
    <property type="evidence" value="ECO:0007669"/>
    <property type="project" value="UniProtKB-KW"/>
</dbReference>
<evidence type="ECO:0000256" key="9">
    <source>
        <dbReference type="ARBA" id="ARBA00022741"/>
    </source>
</evidence>
<evidence type="ECO:0000256" key="6">
    <source>
        <dbReference type="ARBA" id="ARBA00022705"/>
    </source>
</evidence>
<feature type="domain" description="CRESS-DNA virus Rep endonuclease" evidence="19">
    <location>
        <begin position="24"/>
        <end position="134"/>
    </location>
</feature>
<keyword evidence="9" id="KW-0547">Nucleotide-binding</keyword>
<feature type="compositionally biased region" description="Low complexity" evidence="18">
    <location>
        <begin position="7"/>
        <end position="21"/>
    </location>
</feature>
<evidence type="ECO:0000256" key="10">
    <source>
        <dbReference type="ARBA" id="ARBA00022759"/>
    </source>
</evidence>
<dbReference type="GO" id="GO:0000166">
    <property type="term" value="F:nucleotide binding"/>
    <property type="evidence" value="ECO:0007669"/>
    <property type="project" value="UniProtKB-KW"/>
</dbReference>
<evidence type="ECO:0000256" key="11">
    <source>
        <dbReference type="ARBA" id="ARBA00022801"/>
    </source>
</evidence>
<evidence type="ECO:0000256" key="12">
    <source>
        <dbReference type="ARBA" id="ARBA00023124"/>
    </source>
</evidence>
<sequence length="461" mass="50421">MQDEEAAQAAPAAPAAQAAAPKGGSRVKGWCFTWNNPTHKVLFPDGLPVGVRFLVYQEERGAEGTAHLQGYIYFSGATRMSQIKNMEFKTPEGASVFPFRGAHLEAAKGSPEQNVAYCTKAETRVAGPWTLGEVPKGAGERTDLHRAAGELMRSGDIRAIDPAVFIKYASGCLKLAALAPPPRRDCLKVITIVGESGIGKSYSVHDLFPDVFVVNMGNSGLWWDGYTGQPAIMFEEFKGQVQLQKMLQILDPYPLRLEIKGGLVPARFTIVFITSNTMPKDWYENKDGRRDAELKALDRRLDTESATNKNPIRFIHVDTREELHRRLDRAMAIVDLQPKPAKRLSPVPGVYIVPQARHEKAAAAAAPARPIWDVRTGEMATDDTPCAAAAAAAPVQTPARSSTPMVDEDQDVFIVENGAPKLKRHRARIIVSDAPADADVCTDENGDFYVRDAIVDRAPQP</sequence>
<evidence type="ECO:0000313" key="20">
    <source>
        <dbReference type="EMBL" id="AOV86245.1"/>
    </source>
</evidence>
<evidence type="ECO:0000256" key="5">
    <source>
        <dbReference type="ARBA" id="ARBA00022695"/>
    </source>
</evidence>
<evidence type="ECO:0000256" key="18">
    <source>
        <dbReference type="SAM" id="MobiDB-lite"/>
    </source>
</evidence>
<comment type="similarity">
    <text evidence="3">Belongs to the nanoviruses/circoviruses replication-associated protein family.</text>
</comment>
<dbReference type="Pfam" id="PF02407">
    <property type="entry name" value="Viral_Rep"/>
    <property type="match status" value="1"/>
</dbReference>
<evidence type="ECO:0000256" key="14">
    <source>
        <dbReference type="ARBA" id="ARBA00023268"/>
    </source>
</evidence>
<keyword evidence="11" id="KW-0378">Hydrolase</keyword>
<keyword evidence="4" id="KW-0808">Transferase</keyword>
<keyword evidence="12" id="KW-0190">Covalent protein-DNA linkage</keyword>
<organism evidence="20">
    <name type="scientific">uncultured virus</name>
    <dbReference type="NCBI Taxonomy" id="340016"/>
    <lineage>
        <taxon>Viruses</taxon>
        <taxon>environmental samples</taxon>
    </lineage>
</organism>
<comment type="cofactor">
    <cofactor evidence="1">
        <name>Mn(2+)</name>
        <dbReference type="ChEBI" id="CHEBI:29035"/>
    </cofactor>
</comment>
<dbReference type="GO" id="GO:0046872">
    <property type="term" value="F:metal ion binding"/>
    <property type="evidence" value="ECO:0007669"/>
    <property type="project" value="UniProtKB-KW"/>
</dbReference>
<dbReference type="GO" id="GO:0016787">
    <property type="term" value="F:hydrolase activity"/>
    <property type="evidence" value="ECO:0007669"/>
    <property type="project" value="UniProtKB-KW"/>
</dbReference>
<evidence type="ECO:0000256" key="13">
    <source>
        <dbReference type="ARBA" id="ARBA00023125"/>
    </source>
</evidence>
<dbReference type="GO" id="GO:0016779">
    <property type="term" value="F:nucleotidyltransferase activity"/>
    <property type="evidence" value="ECO:0007669"/>
    <property type="project" value="UniProtKB-KW"/>
</dbReference>
<evidence type="ECO:0000256" key="3">
    <source>
        <dbReference type="ARBA" id="ARBA00008545"/>
    </source>
</evidence>
<reference evidence="20" key="1">
    <citation type="submission" date="2016-05" db="EMBL/GenBank/DDBJ databases">
        <title>Viral Hybridization Blurs Taxonomic Lines in a Wastewater Treatment Plant.</title>
        <authorList>
            <person name="Pearson V.M.M."/>
            <person name="Caudle S.B."/>
            <person name="Rokyta D.R."/>
        </authorList>
    </citation>
    <scope>NUCLEOTIDE SEQUENCE</scope>
    <source>
        <strain evidence="20">Wastewater_Circular_Virus_FL17</strain>
    </source>
</reference>
<dbReference type="InterPro" id="IPR000605">
    <property type="entry name" value="Helicase_SF3_ssDNA/RNA_vir"/>
</dbReference>
<comment type="catalytic activity">
    <reaction evidence="17">
        <text>ATP + H2O = ADP + phosphate + H(+)</text>
        <dbReference type="Rhea" id="RHEA:13065"/>
        <dbReference type="ChEBI" id="CHEBI:15377"/>
        <dbReference type="ChEBI" id="CHEBI:15378"/>
        <dbReference type="ChEBI" id="CHEBI:30616"/>
        <dbReference type="ChEBI" id="CHEBI:43474"/>
        <dbReference type="ChEBI" id="CHEBI:456216"/>
    </reaction>
</comment>
<dbReference type="Gene3D" id="3.40.1310.20">
    <property type="match status" value="1"/>
</dbReference>
<evidence type="ECO:0000256" key="4">
    <source>
        <dbReference type="ARBA" id="ARBA00022679"/>
    </source>
</evidence>
<keyword evidence="6" id="KW-0235">DNA replication</keyword>
<evidence type="ECO:0000256" key="7">
    <source>
        <dbReference type="ARBA" id="ARBA00022722"/>
    </source>
</evidence>
<proteinExistence type="inferred from homology"/>
<dbReference type="GO" id="GO:0006260">
    <property type="term" value="P:DNA replication"/>
    <property type="evidence" value="ECO:0007669"/>
    <property type="project" value="UniProtKB-KW"/>
</dbReference>